<dbReference type="EMBL" id="ML179055">
    <property type="protein sequence ID" value="THV04535.1"/>
    <property type="molecule type" value="Genomic_DNA"/>
</dbReference>
<gene>
    <name evidence="1" type="ORF">K435DRAFT_790915</name>
</gene>
<evidence type="ECO:0000313" key="1">
    <source>
        <dbReference type="EMBL" id="THV04535.1"/>
    </source>
</evidence>
<accession>A0A4S8MNS3</accession>
<proteinExistence type="predicted"/>
<evidence type="ECO:0000313" key="2">
    <source>
        <dbReference type="Proteomes" id="UP000297245"/>
    </source>
</evidence>
<protein>
    <submittedName>
        <fullName evidence="1">Uncharacterized protein</fullName>
    </submittedName>
</protein>
<sequence>MSGANETENQQKLYSLCPRTLSRLSPTFERWTVVINEDLLFYGKPWHRATETAPKNLKNFSHIVEGNLKHSNQKGRRIFLKRNDHDPGQTRNLAILNISTERAHLAWSKGLI</sequence>
<dbReference type="Proteomes" id="UP000297245">
    <property type="component" value="Unassembled WGS sequence"/>
</dbReference>
<reference evidence="1 2" key="1">
    <citation type="journal article" date="2019" name="Nat. Ecol. Evol.">
        <title>Megaphylogeny resolves global patterns of mushroom evolution.</title>
        <authorList>
            <person name="Varga T."/>
            <person name="Krizsan K."/>
            <person name="Foldi C."/>
            <person name="Dima B."/>
            <person name="Sanchez-Garcia M."/>
            <person name="Sanchez-Ramirez S."/>
            <person name="Szollosi G.J."/>
            <person name="Szarkandi J.G."/>
            <person name="Papp V."/>
            <person name="Albert L."/>
            <person name="Andreopoulos W."/>
            <person name="Angelini C."/>
            <person name="Antonin V."/>
            <person name="Barry K.W."/>
            <person name="Bougher N.L."/>
            <person name="Buchanan P."/>
            <person name="Buyck B."/>
            <person name="Bense V."/>
            <person name="Catcheside P."/>
            <person name="Chovatia M."/>
            <person name="Cooper J."/>
            <person name="Damon W."/>
            <person name="Desjardin D."/>
            <person name="Finy P."/>
            <person name="Geml J."/>
            <person name="Haridas S."/>
            <person name="Hughes K."/>
            <person name="Justo A."/>
            <person name="Karasinski D."/>
            <person name="Kautmanova I."/>
            <person name="Kiss B."/>
            <person name="Kocsube S."/>
            <person name="Kotiranta H."/>
            <person name="LaButti K.M."/>
            <person name="Lechner B.E."/>
            <person name="Liimatainen K."/>
            <person name="Lipzen A."/>
            <person name="Lukacs Z."/>
            <person name="Mihaltcheva S."/>
            <person name="Morgado L.N."/>
            <person name="Niskanen T."/>
            <person name="Noordeloos M.E."/>
            <person name="Ohm R.A."/>
            <person name="Ortiz-Santana B."/>
            <person name="Ovrebo C."/>
            <person name="Racz N."/>
            <person name="Riley R."/>
            <person name="Savchenko A."/>
            <person name="Shiryaev A."/>
            <person name="Soop K."/>
            <person name="Spirin V."/>
            <person name="Szebenyi C."/>
            <person name="Tomsovsky M."/>
            <person name="Tulloss R.E."/>
            <person name="Uehling J."/>
            <person name="Grigoriev I.V."/>
            <person name="Vagvolgyi C."/>
            <person name="Papp T."/>
            <person name="Martin F.M."/>
            <person name="Miettinen O."/>
            <person name="Hibbett D.S."/>
            <person name="Nagy L.G."/>
        </authorList>
    </citation>
    <scope>NUCLEOTIDE SEQUENCE [LARGE SCALE GENOMIC DNA]</scope>
    <source>
        <strain evidence="1 2">CBS 962.96</strain>
    </source>
</reference>
<name>A0A4S8MNS3_DENBC</name>
<keyword evidence="2" id="KW-1185">Reference proteome</keyword>
<dbReference type="AlphaFoldDB" id="A0A4S8MNS3"/>
<organism evidence="1 2">
    <name type="scientific">Dendrothele bispora (strain CBS 962.96)</name>
    <dbReference type="NCBI Taxonomy" id="1314807"/>
    <lineage>
        <taxon>Eukaryota</taxon>
        <taxon>Fungi</taxon>
        <taxon>Dikarya</taxon>
        <taxon>Basidiomycota</taxon>
        <taxon>Agaricomycotina</taxon>
        <taxon>Agaricomycetes</taxon>
        <taxon>Agaricomycetidae</taxon>
        <taxon>Agaricales</taxon>
        <taxon>Agaricales incertae sedis</taxon>
        <taxon>Dendrothele</taxon>
    </lineage>
</organism>